<feature type="signal peptide" evidence="1">
    <location>
        <begin position="1"/>
        <end position="25"/>
    </location>
</feature>
<feature type="chain" id="PRO_5003091584" description="Lipoprotein" evidence="1">
    <location>
        <begin position="26"/>
        <end position="214"/>
    </location>
</feature>
<dbReference type="OrthoDB" id="4517280at2"/>
<reference evidence="2 3" key="1">
    <citation type="journal article" date="2010" name="Stand. Genomic Sci.">
        <title>Complete genome sequence of Segniliparus rotundus type strain (CDC 1076).</title>
        <authorList>
            <person name="Sikorski J."/>
            <person name="Lapidus A."/>
            <person name="Copeland A."/>
            <person name="Misra M."/>
            <person name="Glavina Del Rio T."/>
            <person name="Nolan M."/>
            <person name="Lucas S."/>
            <person name="Chen F."/>
            <person name="Tice H."/>
            <person name="Cheng J.F."/>
            <person name="Jando M."/>
            <person name="Schneider S."/>
            <person name="Bruce D."/>
            <person name="Goodwin L."/>
            <person name="Pitluck S."/>
            <person name="Liolios K."/>
            <person name="Mikhailova N."/>
            <person name="Pati A."/>
            <person name="Ivanova N."/>
            <person name="Mavromatis K."/>
            <person name="Chen A."/>
            <person name="Palaniappan K."/>
            <person name="Chertkov O."/>
            <person name="Land M."/>
            <person name="Hauser L."/>
            <person name="Chang Y.J."/>
            <person name="Jeffries C.D."/>
            <person name="Brettin T."/>
            <person name="Detter J.C."/>
            <person name="Han C."/>
            <person name="Rohde M."/>
            <person name="Goker M."/>
            <person name="Bristow J."/>
            <person name="Eisen J.A."/>
            <person name="Markowitz V."/>
            <person name="Hugenholtz P."/>
            <person name="Kyrpides N.C."/>
            <person name="Klenk H.P."/>
        </authorList>
    </citation>
    <scope>NUCLEOTIDE SEQUENCE [LARGE SCALE GENOMIC DNA]</scope>
    <source>
        <strain evidence="3">ATCC BAA-972 / CDC 1076 / CIP 108378 / DSM 44985 / JCM 13578</strain>
    </source>
</reference>
<dbReference type="PROSITE" id="PS51257">
    <property type="entry name" value="PROKAR_LIPOPROTEIN"/>
    <property type="match status" value="1"/>
</dbReference>
<dbReference type="EMBL" id="CP001958">
    <property type="protein sequence ID" value="ADG99464.1"/>
    <property type="molecule type" value="Genomic_DNA"/>
</dbReference>
<sequence>MMNRKALRLPLVALLPFGVSGCGWANHQIDHAMNGGPVAKKPIPGFTAEQARDRITAYLQESLRSLPDGWSYADYAIGDGPSDSGFGGSTNYKVNDHGSDKDSPYKLLVFYWVHYPEGTAEEAFDKLAAYWTAHAQTVTAPHIPPKTGLSESFREASFATAGHYSFDLTVNQNHALATNWSSPYFAYDPSYMNKAFMPQTITKNGASAFGEPPK</sequence>
<evidence type="ECO:0000313" key="2">
    <source>
        <dbReference type="EMBL" id="ADG99464.1"/>
    </source>
</evidence>
<organism evidence="2 3">
    <name type="scientific">Segniliparus rotundus (strain ATCC BAA-972 / CDC 1076 / CIP 108378 / DSM 44985 / JCM 13578)</name>
    <dbReference type="NCBI Taxonomy" id="640132"/>
    <lineage>
        <taxon>Bacteria</taxon>
        <taxon>Bacillati</taxon>
        <taxon>Actinomycetota</taxon>
        <taxon>Actinomycetes</taxon>
        <taxon>Mycobacteriales</taxon>
        <taxon>Segniliparaceae</taxon>
        <taxon>Segniliparus</taxon>
    </lineage>
</organism>
<dbReference type="RefSeq" id="WP_013139911.1">
    <property type="nucleotide sequence ID" value="NC_014168.1"/>
</dbReference>
<dbReference type="STRING" id="640132.Srot_3040"/>
<name>D6ZEI8_SEGRD</name>
<keyword evidence="3" id="KW-1185">Reference proteome</keyword>
<dbReference type="HOGENOM" id="CLU_1342473_0_0_11"/>
<proteinExistence type="predicted"/>
<dbReference type="AlphaFoldDB" id="D6ZEI8"/>
<evidence type="ECO:0008006" key="4">
    <source>
        <dbReference type="Google" id="ProtNLM"/>
    </source>
</evidence>
<evidence type="ECO:0000256" key="1">
    <source>
        <dbReference type="SAM" id="SignalP"/>
    </source>
</evidence>
<dbReference type="KEGG" id="srt:Srot_3040"/>
<gene>
    <name evidence="2" type="ordered locus">Srot_3040</name>
</gene>
<accession>D6ZEI8</accession>
<protein>
    <recommendedName>
        <fullName evidence="4">Lipoprotein</fullName>
    </recommendedName>
</protein>
<evidence type="ECO:0000313" key="3">
    <source>
        <dbReference type="Proteomes" id="UP000002247"/>
    </source>
</evidence>
<keyword evidence="1" id="KW-0732">Signal</keyword>
<dbReference type="Proteomes" id="UP000002247">
    <property type="component" value="Chromosome"/>
</dbReference>